<dbReference type="AlphaFoldDB" id="A0A975BJB9"/>
<evidence type="ECO:0000313" key="2">
    <source>
        <dbReference type="EMBL" id="QTA86491.1"/>
    </source>
</evidence>
<dbReference type="Proteomes" id="UP000663722">
    <property type="component" value="Chromosome"/>
</dbReference>
<name>A0A975BJB9_9BACT</name>
<dbReference type="Gene3D" id="3.60.21.10">
    <property type="match status" value="1"/>
</dbReference>
<dbReference type="KEGG" id="dmm:dnm_025140"/>
<dbReference type="GO" id="GO:0110154">
    <property type="term" value="P:RNA decapping"/>
    <property type="evidence" value="ECO:0007669"/>
    <property type="project" value="TreeGrafter"/>
</dbReference>
<evidence type="ECO:0000259" key="1">
    <source>
        <dbReference type="Pfam" id="PF00149"/>
    </source>
</evidence>
<protein>
    <submittedName>
        <fullName evidence="2">Metallophosphoesterase family protein</fullName>
    </submittedName>
</protein>
<reference evidence="2" key="1">
    <citation type="journal article" date="2021" name="Microb. Physiol.">
        <title>Proteogenomic Insights into the Physiology of Marine, Sulfate-Reducing, Filamentous Desulfonema limicola and Desulfonema magnum.</title>
        <authorList>
            <person name="Schnaars V."/>
            <person name="Wohlbrand L."/>
            <person name="Scheve S."/>
            <person name="Hinrichs C."/>
            <person name="Reinhardt R."/>
            <person name="Rabus R."/>
        </authorList>
    </citation>
    <scope>NUCLEOTIDE SEQUENCE</scope>
    <source>
        <strain evidence="2">4be13</strain>
    </source>
</reference>
<dbReference type="GO" id="GO:0016791">
    <property type="term" value="F:phosphatase activity"/>
    <property type="evidence" value="ECO:0007669"/>
    <property type="project" value="TreeGrafter"/>
</dbReference>
<dbReference type="GO" id="GO:0005737">
    <property type="term" value="C:cytoplasm"/>
    <property type="evidence" value="ECO:0007669"/>
    <property type="project" value="TreeGrafter"/>
</dbReference>
<dbReference type="PRINTS" id="PR00114">
    <property type="entry name" value="STPHPHTASE"/>
</dbReference>
<dbReference type="InterPro" id="IPR029052">
    <property type="entry name" value="Metallo-depent_PP-like"/>
</dbReference>
<dbReference type="CDD" id="cd00144">
    <property type="entry name" value="MPP_PPP_family"/>
    <property type="match status" value="1"/>
</dbReference>
<dbReference type="RefSeq" id="WP_207682104.1">
    <property type="nucleotide sequence ID" value="NZ_CP061800.1"/>
</dbReference>
<proteinExistence type="predicted"/>
<dbReference type="InterPro" id="IPR004843">
    <property type="entry name" value="Calcineurin-like_PHP"/>
</dbReference>
<organism evidence="2 3">
    <name type="scientific">Desulfonema magnum</name>
    <dbReference type="NCBI Taxonomy" id="45655"/>
    <lineage>
        <taxon>Bacteria</taxon>
        <taxon>Pseudomonadati</taxon>
        <taxon>Thermodesulfobacteriota</taxon>
        <taxon>Desulfobacteria</taxon>
        <taxon>Desulfobacterales</taxon>
        <taxon>Desulfococcaceae</taxon>
        <taxon>Desulfonema</taxon>
    </lineage>
</organism>
<evidence type="ECO:0000313" key="3">
    <source>
        <dbReference type="Proteomes" id="UP000663722"/>
    </source>
</evidence>
<dbReference type="InterPro" id="IPR006186">
    <property type="entry name" value="Ser/Thr-sp_prot-phosphatase"/>
</dbReference>
<dbReference type="PANTHER" id="PTHR42850:SF4">
    <property type="entry name" value="ZINC-DEPENDENT ENDOPOLYPHOSPHATASE"/>
    <property type="match status" value="1"/>
</dbReference>
<dbReference type="Pfam" id="PF00149">
    <property type="entry name" value="Metallophos"/>
    <property type="match status" value="1"/>
</dbReference>
<accession>A0A975BJB9</accession>
<dbReference type="EMBL" id="CP061800">
    <property type="protein sequence ID" value="QTA86491.1"/>
    <property type="molecule type" value="Genomic_DNA"/>
</dbReference>
<gene>
    <name evidence="2" type="ORF">dnm_025140</name>
</gene>
<dbReference type="PANTHER" id="PTHR42850">
    <property type="entry name" value="METALLOPHOSPHOESTERASE"/>
    <property type="match status" value="1"/>
</dbReference>
<keyword evidence="3" id="KW-1185">Reference proteome</keyword>
<feature type="domain" description="Calcineurin-like phosphoesterase" evidence="1">
    <location>
        <begin position="4"/>
        <end position="178"/>
    </location>
</feature>
<dbReference type="InterPro" id="IPR050126">
    <property type="entry name" value="Ap4A_hydrolase"/>
</dbReference>
<sequence>MKNIFAIGDIHGTFDKLVALMEKIEVQIDFDNDLLVFMGDYIDRGPRSFEVVEYLINLKKQCQNIIFLKGNHEDMLEKYLSGPDKYTYLVNGGQQTLESYLEQSKPGAPPIPSDHLDFFGSLVLFYETDDYIFVHAGLRENLPLQMQSPDDMLWIRTEFIQSDYDFGKRVIFGHTPFAEPFVTPTKIGIDTGAVYGNDLTCVKLPALEFYSV</sequence>
<dbReference type="SUPFAM" id="SSF56300">
    <property type="entry name" value="Metallo-dependent phosphatases"/>
    <property type="match status" value="1"/>
</dbReference>
<dbReference type="GO" id="GO:0008803">
    <property type="term" value="F:bis(5'-nucleosyl)-tetraphosphatase (symmetrical) activity"/>
    <property type="evidence" value="ECO:0007669"/>
    <property type="project" value="TreeGrafter"/>
</dbReference>